<dbReference type="InterPro" id="IPR011009">
    <property type="entry name" value="Kinase-like_dom_sf"/>
</dbReference>
<evidence type="ECO:0000259" key="2">
    <source>
        <dbReference type="Pfam" id="PF17667"/>
    </source>
</evidence>
<dbReference type="Pfam" id="PF17667">
    <property type="entry name" value="Pkinase_fungal"/>
    <property type="match status" value="1"/>
</dbReference>
<dbReference type="Gene3D" id="1.10.510.10">
    <property type="entry name" value="Transferase(Phosphotransferase) domain 1"/>
    <property type="match status" value="1"/>
</dbReference>
<feature type="compositionally biased region" description="Acidic residues" evidence="1">
    <location>
        <begin position="738"/>
        <end position="750"/>
    </location>
</feature>
<feature type="compositionally biased region" description="Polar residues" evidence="1">
    <location>
        <begin position="723"/>
        <end position="737"/>
    </location>
</feature>
<dbReference type="InterPro" id="IPR008266">
    <property type="entry name" value="Tyr_kinase_AS"/>
</dbReference>
<dbReference type="Proteomes" id="UP000298390">
    <property type="component" value="Unassembled WGS sequence"/>
</dbReference>
<dbReference type="STRING" id="34475.A0A4Y9XSZ6"/>
<comment type="caution">
    <text evidence="3">The sequence shown here is derived from an EMBL/GenBank/DDBJ whole genome shotgun (WGS) entry which is preliminary data.</text>
</comment>
<accession>A0A4Y9XSZ6</accession>
<evidence type="ECO:0000313" key="3">
    <source>
        <dbReference type="EMBL" id="TFY52888.1"/>
    </source>
</evidence>
<feature type="region of interest" description="Disordered" evidence="1">
    <location>
        <begin position="716"/>
        <end position="791"/>
    </location>
</feature>
<sequence>MRLLIVEKKRSRGLGRDRQSALQETGHFKTKAIDVEEDIRNELEKYVYNSTEGFIEAILDVPQTIIDEVYNTCIRVSGGEQLYTPARGQQEAGQWRGYPTRQPSKEVKLYEPFVKIADKVTTICRDKANARHEPVNNVKWIDQHSHVPPATQVFAADLRPDIVATIGIIPGNGAVAPWRRILAPLEVKKDHNDKPALLQLLMYQRQLFREAVDRRFFIGFTLGYRKMRVYLADRSGVLGSEVFDINAHPKKLIRVMAALETLPLHKLGWDTTMHALAKDQGIANVDPQSLPLSHAIPYQGAAMDHYFVIGMPPAKSKTDTPVPTGTPQPEFFVLYESLSLFRGEFIVGRATRVWKAWSWSDMHLPKEKRALYIIKDTWRDAERGLEGDIYDILEHCEGVAVMHSYAAVFIDGSKDTTLSFIRRGFATSGNHIQVAAPQKIADSDAIEAIPHESPEERHKTTRYVIDQGDYLPEDPDADADRWLPRERVHSRLVMKTYGWPAKNAKSPLELATVLRDAIHGHYGAYMKGVLHRDISANNILIVVGGRGILIDFDNAIIWSTHEAIPEDPLTGTLPFMSGELLGHPYYPLDDATEPPVHYFIHDLESFLWVLGKSLIYSRVTKRGLAGTKAHLIHTAFRRRVVDIELLRHVSDFMAPLKDLIYDFLSLISTAYEDDRRDAQAVYEDVLRLFDKHIRDLKKGDPSELFKKLREDEDKRRADDIGNTWDTSPNARRTAQPSSDDETEETYDDDQPLSPTPKPKRLRPVGPLSDTRNAGEGSSSSSSPSNVKSARR</sequence>
<name>A0A4Y9XSZ6_9APHY</name>
<dbReference type="SUPFAM" id="SSF56112">
    <property type="entry name" value="Protein kinase-like (PK-like)"/>
    <property type="match status" value="1"/>
</dbReference>
<evidence type="ECO:0000313" key="4">
    <source>
        <dbReference type="Proteomes" id="UP000298390"/>
    </source>
</evidence>
<dbReference type="PROSITE" id="PS00109">
    <property type="entry name" value="PROTEIN_KINASE_TYR"/>
    <property type="match status" value="1"/>
</dbReference>
<dbReference type="EMBL" id="SEKV01000905">
    <property type="protein sequence ID" value="TFY52888.1"/>
    <property type="molecule type" value="Genomic_DNA"/>
</dbReference>
<dbReference type="AlphaFoldDB" id="A0A4Y9XSZ6"/>
<organism evidence="3 4">
    <name type="scientific">Rhodofomes roseus</name>
    <dbReference type="NCBI Taxonomy" id="34475"/>
    <lineage>
        <taxon>Eukaryota</taxon>
        <taxon>Fungi</taxon>
        <taxon>Dikarya</taxon>
        <taxon>Basidiomycota</taxon>
        <taxon>Agaricomycotina</taxon>
        <taxon>Agaricomycetes</taxon>
        <taxon>Polyporales</taxon>
        <taxon>Rhodofomes</taxon>
    </lineage>
</organism>
<proteinExistence type="predicted"/>
<evidence type="ECO:0000256" key="1">
    <source>
        <dbReference type="SAM" id="MobiDB-lite"/>
    </source>
</evidence>
<dbReference type="PANTHER" id="PTHR38248">
    <property type="entry name" value="FUNK1 6"/>
    <property type="match status" value="1"/>
</dbReference>
<protein>
    <recommendedName>
        <fullName evidence="2">Fungal-type protein kinase domain-containing protein</fullName>
    </recommendedName>
</protein>
<dbReference type="PANTHER" id="PTHR38248:SF2">
    <property type="entry name" value="FUNK1 11"/>
    <property type="match status" value="1"/>
</dbReference>
<feature type="domain" description="Fungal-type protein kinase" evidence="2">
    <location>
        <begin position="176"/>
        <end position="610"/>
    </location>
</feature>
<dbReference type="InterPro" id="IPR040976">
    <property type="entry name" value="Pkinase_fungal"/>
</dbReference>
<gene>
    <name evidence="3" type="ORF">EVJ58_g9762</name>
</gene>
<reference evidence="3 4" key="1">
    <citation type="submission" date="2019-01" db="EMBL/GenBank/DDBJ databases">
        <title>Genome sequencing of the rare red list fungi Fomitopsis rosea.</title>
        <authorList>
            <person name="Buettner E."/>
            <person name="Kellner H."/>
        </authorList>
    </citation>
    <scope>NUCLEOTIDE SEQUENCE [LARGE SCALE GENOMIC DNA]</scope>
    <source>
        <strain evidence="3 4">DSM 105464</strain>
    </source>
</reference>
<dbReference type="GO" id="GO:0004672">
    <property type="term" value="F:protein kinase activity"/>
    <property type="evidence" value="ECO:0007669"/>
    <property type="project" value="InterPro"/>
</dbReference>